<evidence type="ECO:0000313" key="3">
    <source>
        <dbReference type="Proteomes" id="UP001211907"/>
    </source>
</evidence>
<feature type="compositionally biased region" description="Polar residues" evidence="1">
    <location>
        <begin position="27"/>
        <end position="37"/>
    </location>
</feature>
<feature type="compositionally biased region" description="Acidic residues" evidence="1">
    <location>
        <begin position="444"/>
        <end position="458"/>
    </location>
</feature>
<reference evidence="2" key="1">
    <citation type="submission" date="2020-05" db="EMBL/GenBank/DDBJ databases">
        <title>Phylogenomic resolution of chytrid fungi.</title>
        <authorList>
            <person name="Stajich J.E."/>
            <person name="Amses K."/>
            <person name="Simmons R."/>
            <person name="Seto K."/>
            <person name="Myers J."/>
            <person name="Bonds A."/>
            <person name="Quandt C.A."/>
            <person name="Barry K."/>
            <person name="Liu P."/>
            <person name="Grigoriev I."/>
            <person name="Longcore J.E."/>
            <person name="James T.Y."/>
        </authorList>
    </citation>
    <scope>NUCLEOTIDE SEQUENCE</scope>
    <source>
        <strain evidence="2">JEL0513</strain>
    </source>
</reference>
<protein>
    <submittedName>
        <fullName evidence="2">Uncharacterized protein</fullName>
    </submittedName>
</protein>
<dbReference type="Proteomes" id="UP001211907">
    <property type="component" value="Unassembled WGS sequence"/>
</dbReference>
<feature type="region of interest" description="Disordered" evidence="1">
    <location>
        <begin position="27"/>
        <end position="59"/>
    </location>
</feature>
<sequence length="472" mass="50647">MSAEQFAEYSLEPCILDYNTIFQNTKVVSSPEDSPISTADDPMMSDSSQPLPTPPPPRPNVFPHYYKRNRGRLPTRPGALDAFLVVSCGVLQRRLAMYPTTFLEDQMLLRQITDSMTARYEEWLVANKGGQSNKMDGTVSSAVGGGSGGDANAAECNSRQPYQGAKEDNDAGNDAEFEDRKRRKSENPAKNSTSPNDDYESGGTGEANSMDCEDVTSNGGDESVGTGSAGGADGNDDGTMKVAQSDDTLVSVESGGQINVDAGGVIAKSGTRDKQIANAAAQPKPVRQLPRIILPSVPIKSAVASAPGPTKPATIKPQAQLGWYTSNRIVAIRFRQQEKRSLLTALKFLETMVEKRYASFLLDNNLITSQAERQAKEILVMGGAGAGVQVSPAVFAAANAAAAATAAAAAGVGRNYEVSEEEGEEEEEEEEEMDEVRRDAMADVLEEFEDEEEDDEEGYYYSGSEFGSEYST</sequence>
<name>A0AAD5XF19_9FUNG</name>
<feature type="compositionally biased region" description="Low complexity" evidence="1">
    <location>
        <begin position="459"/>
        <end position="472"/>
    </location>
</feature>
<evidence type="ECO:0000256" key="1">
    <source>
        <dbReference type="SAM" id="MobiDB-lite"/>
    </source>
</evidence>
<proteinExistence type="predicted"/>
<gene>
    <name evidence="2" type="ORF">HK100_009608</name>
</gene>
<comment type="caution">
    <text evidence="2">The sequence shown here is derived from an EMBL/GenBank/DDBJ whole genome shotgun (WGS) entry which is preliminary data.</text>
</comment>
<dbReference type="EMBL" id="JADGJH010000499">
    <property type="protein sequence ID" value="KAJ3127672.1"/>
    <property type="molecule type" value="Genomic_DNA"/>
</dbReference>
<organism evidence="2 3">
    <name type="scientific">Physocladia obscura</name>
    <dbReference type="NCBI Taxonomy" id="109957"/>
    <lineage>
        <taxon>Eukaryota</taxon>
        <taxon>Fungi</taxon>
        <taxon>Fungi incertae sedis</taxon>
        <taxon>Chytridiomycota</taxon>
        <taxon>Chytridiomycota incertae sedis</taxon>
        <taxon>Chytridiomycetes</taxon>
        <taxon>Chytridiales</taxon>
        <taxon>Chytriomycetaceae</taxon>
        <taxon>Physocladia</taxon>
    </lineage>
</organism>
<keyword evidence="3" id="KW-1185">Reference proteome</keyword>
<feature type="region of interest" description="Disordered" evidence="1">
    <location>
        <begin position="129"/>
        <end position="241"/>
    </location>
</feature>
<dbReference type="AlphaFoldDB" id="A0AAD5XF19"/>
<feature type="region of interest" description="Disordered" evidence="1">
    <location>
        <begin position="415"/>
        <end position="472"/>
    </location>
</feature>
<accession>A0AAD5XF19</accession>
<feature type="compositionally biased region" description="Acidic residues" evidence="1">
    <location>
        <begin position="418"/>
        <end position="434"/>
    </location>
</feature>
<evidence type="ECO:0000313" key="2">
    <source>
        <dbReference type="EMBL" id="KAJ3127672.1"/>
    </source>
</evidence>